<feature type="domain" description="Glycosyltransferase subfamily 4-like N-terminal" evidence="2">
    <location>
        <begin position="46"/>
        <end position="233"/>
    </location>
</feature>
<reference evidence="3 4" key="1">
    <citation type="submission" date="2020-08" db="EMBL/GenBank/DDBJ databases">
        <title>Genomic Encyclopedia of Type Strains, Phase IV (KMG-IV): sequencing the most valuable type-strain genomes for metagenomic binning, comparative biology and taxonomic classification.</title>
        <authorList>
            <person name="Goeker M."/>
        </authorList>
    </citation>
    <scope>NUCLEOTIDE SEQUENCE [LARGE SCALE GENOMIC DNA]</scope>
    <source>
        <strain evidence="3 4">DSM 103336</strain>
    </source>
</reference>
<proteinExistence type="predicted"/>
<feature type="compositionally biased region" description="Polar residues" evidence="1">
    <location>
        <begin position="1"/>
        <end position="13"/>
    </location>
</feature>
<dbReference type="AlphaFoldDB" id="A0A7W9BSB8"/>
<feature type="region of interest" description="Disordered" evidence="1">
    <location>
        <begin position="1"/>
        <end position="24"/>
    </location>
</feature>
<name>A0A7W9BSB8_9SPHN</name>
<sequence>MAKPTSLSRSPTAHTPGVAQDVSDATDGRPLRVLILGLNYAPEPIGIGPYTTGMAEALVAAGHSVTVVCGKPYYPAWKVDPAYAGGGARRSVENGVTVVRLPIYVPAVPSGGRRLVHHASFAASAQVRMLLEARRLRPDVVIGIAPSLISLVAARTIARLFGAKLWIHVQDFEVEAAFATGLLNGEGRSGKMARWFETWSLDADRISSISLPMCAKLAASGIAPDKIVEFRNWASIDKVKPLVEPSSYRAEWGITTPHVALYSGNIANKQGIDIVVEVARLLADRTDLTFVVCGNGPNREALMARAAGLGNIRFFDLQPMDRLSDLLGLASIHLLPQIEGAADLVLPSKLTNMLASGRAVVATAPPETGLAREVEGCGLVTPPGDAPAMAAAIRRLLEDDALRERYAVEARVRAEERWSKDRILARFETELRASCRPA</sequence>
<keyword evidence="3" id="KW-0808">Transferase</keyword>
<dbReference type="InterPro" id="IPR028098">
    <property type="entry name" value="Glyco_trans_4-like_N"/>
</dbReference>
<evidence type="ECO:0000259" key="2">
    <source>
        <dbReference type="Pfam" id="PF13579"/>
    </source>
</evidence>
<dbReference type="Gene3D" id="3.40.50.2000">
    <property type="entry name" value="Glycogen Phosphorylase B"/>
    <property type="match status" value="2"/>
</dbReference>
<evidence type="ECO:0000256" key="1">
    <source>
        <dbReference type="SAM" id="MobiDB-lite"/>
    </source>
</evidence>
<protein>
    <submittedName>
        <fullName evidence="3">Colanic acid biosynthesis glycosyl transferase WcaI</fullName>
    </submittedName>
</protein>
<dbReference type="PANTHER" id="PTHR12526">
    <property type="entry name" value="GLYCOSYLTRANSFERASE"/>
    <property type="match status" value="1"/>
</dbReference>
<dbReference type="Pfam" id="PF13692">
    <property type="entry name" value="Glyco_trans_1_4"/>
    <property type="match status" value="1"/>
</dbReference>
<dbReference type="CDD" id="cd03794">
    <property type="entry name" value="GT4_WbuB-like"/>
    <property type="match status" value="1"/>
</dbReference>
<dbReference type="OrthoDB" id="9787293at2"/>
<comment type="caution">
    <text evidence="3">The sequence shown here is derived from an EMBL/GenBank/DDBJ whole genome shotgun (WGS) entry which is preliminary data.</text>
</comment>
<dbReference type="Proteomes" id="UP000546701">
    <property type="component" value="Unassembled WGS sequence"/>
</dbReference>
<gene>
    <name evidence="3" type="ORF">FHS99_001731</name>
</gene>
<dbReference type="GO" id="GO:0016757">
    <property type="term" value="F:glycosyltransferase activity"/>
    <property type="evidence" value="ECO:0007669"/>
    <property type="project" value="UniProtKB-ARBA"/>
</dbReference>
<evidence type="ECO:0000313" key="3">
    <source>
        <dbReference type="EMBL" id="MBB5729253.1"/>
    </source>
</evidence>
<dbReference type="RefSeq" id="WP_157174836.1">
    <property type="nucleotide sequence ID" value="NZ_BMJP01000002.1"/>
</dbReference>
<dbReference type="NCBIfam" id="NF007640">
    <property type="entry name" value="PRK10307.1"/>
    <property type="match status" value="1"/>
</dbReference>
<dbReference type="Pfam" id="PF13579">
    <property type="entry name" value="Glyco_trans_4_4"/>
    <property type="match status" value="1"/>
</dbReference>
<accession>A0A7W9BSB8</accession>
<dbReference type="SUPFAM" id="SSF53756">
    <property type="entry name" value="UDP-Glycosyltransferase/glycogen phosphorylase"/>
    <property type="match status" value="1"/>
</dbReference>
<evidence type="ECO:0000313" key="4">
    <source>
        <dbReference type="Proteomes" id="UP000546701"/>
    </source>
</evidence>
<dbReference type="EMBL" id="JACIJR010000003">
    <property type="protein sequence ID" value="MBB5729253.1"/>
    <property type="molecule type" value="Genomic_DNA"/>
</dbReference>
<keyword evidence="4" id="KW-1185">Reference proteome</keyword>
<organism evidence="3 4">
    <name type="scientific">Sphingomonas prati</name>
    <dbReference type="NCBI Taxonomy" id="1843237"/>
    <lineage>
        <taxon>Bacteria</taxon>
        <taxon>Pseudomonadati</taxon>
        <taxon>Pseudomonadota</taxon>
        <taxon>Alphaproteobacteria</taxon>
        <taxon>Sphingomonadales</taxon>
        <taxon>Sphingomonadaceae</taxon>
        <taxon>Sphingomonas</taxon>
    </lineage>
</organism>